<comment type="caution">
    <text evidence="2">The sequence shown here is derived from an EMBL/GenBank/DDBJ whole genome shotgun (WGS) entry which is preliminary data.</text>
</comment>
<evidence type="ECO:0000256" key="1">
    <source>
        <dbReference type="SAM" id="MobiDB-lite"/>
    </source>
</evidence>
<feature type="non-terminal residue" evidence="2">
    <location>
        <position position="883"/>
    </location>
</feature>
<feature type="region of interest" description="Disordered" evidence="1">
    <location>
        <begin position="589"/>
        <end position="608"/>
    </location>
</feature>
<feature type="compositionally biased region" description="Low complexity" evidence="1">
    <location>
        <begin position="675"/>
        <end position="688"/>
    </location>
</feature>
<evidence type="ECO:0000313" key="2">
    <source>
        <dbReference type="EMBL" id="CAK0878441.1"/>
    </source>
</evidence>
<feature type="region of interest" description="Disordered" evidence="1">
    <location>
        <begin position="30"/>
        <end position="54"/>
    </location>
</feature>
<reference evidence="2" key="1">
    <citation type="submission" date="2023-10" db="EMBL/GenBank/DDBJ databases">
        <authorList>
            <person name="Chen Y."/>
            <person name="Shah S."/>
            <person name="Dougan E. K."/>
            <person name="Thang M."/>
            <person name="Chan C."/>
        </authorList>
    </citation>
    <scope>NUCLEOTIDE SEQUENCE [LARGE SCALE GENOMIC DNA]</scope>
</reference>
<feature type="region of interest" description="Disordered" evidence="1">
    <location>
        <begin position="627"/>
        <end position="649"/>
    </location>
</feature>
<feature type="region of interest" description="Disordered" evidence="1">
    <location>
        <begin position="764"/>
        <end position="808"/>
    </location>
</feature>
<name>A0ABN9VXS4_9DINO</name>
<dbReference type="Proteomes" id="UP001189429">
    <property type="component" value="Unassembled WGS sequence"/>
</dbReference>
<gene>
    <name evidence="2" type="ORF">PCOR1329_LOCUS62201</name>
</gene>
<keyword evidence="3" id="KW-1185">Reference proteome</keyword>
<feature type="region of interest" description="Disordered" evidence="1">
    <location>
        <begin position="675"/>
        <end position="727"/>
    </location>
</feature>
<feature type="compositionally biased region" description="Gly residues" evidence="1">
    <location>
        <begin position="689"/>
        <end position="699"/>
    </location>
</feature>
<accession>A0ABN9VXS4</accession>
<evidence type="ECO:0000313" key="3">
    <source>
        <dbReference type="Proteomes" id="UP001189429"/>
    </source>
</evidence>
<proteinExistence type="predicted"/>
<feature type="non-terminal residue" evidence="2">
    <location>
        <position position="1"/>
    </location>
</feature>
<feature type="compositionally biased region" description="Low complexity" evidence="1">
    <location>
        <begin position="32"/>
        <end position="54"/>
    </location>
</feature>
<feature type="compositionally biased region" description="Low complexity" evidence="1">
    <location>
        <begin position="789"/>
        <end position="800"/>
    </location>
</feature>
<protein>
    <submittedName>
        <fullName evidence="2">Uncharacterized protein</fullName>
    </submittedName>
</protein>
<feature type="region of interest" description="Disordered" evidence="1">
    <location>
        <begin position="846"/>
        <end position="871"/>
    </location>
</feature>
<feature type="compositionally biased region" description="Polar residues" evidence="1">
    <location>
        <begin position="705"/>
        <end position="714"/>
    </location>
</feature>
<dbReference type="EMBL" id="CAUYUJ010017846">
    <property type="protein sequence ID" value="CAK0878441.1"/>
    <property type="molecule type" value="Genomic_DNA"/>
</dbReference>
<sequence length="883" mass="95883">VSDMPRSLSARLLLPAVAFLHPQGVGGSRFNAAAPRSSPTPSVPRSLAAASASSSRRGTASAASSLEALASAVDASSLEGSVSSLMRDVRGVMAGGPRWIASWAKPMPKCVSSVSATVHRLERSYGRPQVPSLLVHSCDSPEVYRDVGGTQPGCVTLMRDLGKVYGECGDQNYYTWCRNLYLNSSTTVKNKMKEFKWITPDNKPNGSANKTWCERDCPEIASVITDLAVFSRVLEELLGEMVQLFMGGPEARDQLDLVSMHERLELLLRLDNRMCDNVHFAKPTCARPTLMTESCRSFEDEAVQASMWFSKYMVEGKFMECDQRQPCRNVCEGVDAKRVDYFAAGLWAASAKAVPSYAEGKAFCDSIPHLAECAAQPSCEEYLAFQAQDAITAQTLKEQQQLVCNDVFLDGCYQVQEKKCWREIQVMNKPFKDHQYHCREVLEHAHRYTDKEVEACCQASLDLAHCNGKNWCHGFMEKEINASGLVGQFESLCPQAPSMPSSGLAGARGDCASTSLPGEPLARWECPEIPRGQSQAAGFNLASPPDAWLELDAPGGGAHKARARAMAFEPLPSIGRPDPPPWSPVVRRGLSRSQHGCGPQAPPKAKQLESVYSMPELSEREALKMKILDPSALAQPRRRRPNDPDDGVAEFMRRERLRAEERAEQKWRRKFQEWQRAAGAPGLAAATRGGRGGYPGGGQQQPTQEVPSAQQHAVDTNDRGAPVAVGADGSGRFYCGRVLGKEAIPGSDGSCGPNDGPQCASCRRFQKARDAQEPLPPAGGDRRGSGRQAAPAGGEAAAPPGQDPSELLDGVRAECEALRAECSAAAAELAAAREDVARLQQALRQERGQAAGVERQLAEVSSESHAWQNRAEQRAEHLLRAVQ</sequence>
<organism evidence="2 3">
    <name type="scientific">Prorocentrum cordatum</name>
    <dbReference type="NCBI Taxonomy" id="2364126"/>
    <lineage>
        <taxon>Eukaryota</taxon>
        <taxon>Sar</taxon>
        <taxon>Alveolata</taxon>
        <taxon>Dinophyceae</taxon>
        <taxon>Prorocentrales</taxon>
        <taxon>Prorocentraceae</taxon>
        <taxon>Prorocentrum</taxon>
    </lineage>
</organism>